<name>A0A0D7X518_9BACL</name>
<proteinExistence type="predicted"/>
<accession>A0A0D7X518</accession>
<dbReference type="RefSeq" id="WP_044645608.1">
    <property type="nucleotide sequence ID" value="NZ_JTHP01000011.1"/>
</dbReference>
<evidence type="ECO:0000313" key="1">
    <source>
        <dbReference type="EMBL" id="KJD46073.1"/>
    </source>
</evidence>
<reference evidence="1 2" key="1">
    <citation type="submission" date="2014-11" db="EMBL/GenBank/DDBJ databases">
        <title>Draft Genome Sequences of Paenibacillus polymyxa NRRL B-30509 and Paenibacillus terrae NRRL B-30644, Strains from a Poultry Environment that Produce Tridecaptin A and Paenicidins.</title>
        <authorList>
            <person name="van Belkum M.J."/>
            <person name="Lohans C.T."/>
            <person name="Vederas J.C."/>
        </authorList>
    </citation>
    <scope>NUCLEOTIDE SEQUENCE [LARGE SCALE GENOMIC DNA]</scope>
    <source>
        <strain evidence="1 2">NRRL B-30644</strain>
    </source>
</reference>
<comment type="caution">
    <text evidence="1">The sequence shown here is derived from an EMBL/GenBank/DDBJ whole genome shotgun (WGS) entry which is preliminary data.</text>
</comment>
<keyword evidence="2" id="KW-1185">Reference proteome</keyword>
<gene>
    <name evidence="1" type="ORF">QD47_07830</name>
</gene>
<evidence type="ECO:0000313" key="2">
    <source>
        <dbReference type="Proteomes" id="UP000032534"/>
    </source>
</evidence>
<dbReference type="EMBL" id="JTHP01000011">
    <property type="protein sequence ID" value="KJD46073.1"/>
    <property type="molecule type" value="Genomic_DNA"/>
</dbReference>
<dbReference type="Proteomes" id="UP000032534">
    <property type="component" value="Unassembled WGS sequence"/>
</dbReference>
<protein>
    <submittedName>
        <fullName evidence="1">Uncharacterized protein</fullName>
    </submittedName>
</protein>
<dbReference type="AlphaFoldDB" id="A0A0D7X518"/>
<sequence>MEYRLTDTHLYILEYPGVLCFARPKYEYKDLGELMENSSLYHISTPEDFESFDHTKVSTPSEGGSFYFEDFLNPILKLVNDNKK</sequence>
<organism evidence="1 2">
    <name type="scientific">Paenibacillus terrae</name>
    <dbReference type="NCBI Taxonomy" id="159743"/>
    <lineage>
        <taxon>Bacteria</taxon>
        <taxon>Bacillati</taxon>
        <taxon>Bacillota</taxon>
        <taxon>Bacilli</taxon>
        <taxon>Bacillales</taxon>
        <taxon>Paenibacillaceae</taxon>
        <taxon>Paenibacillus</taxon>
    </lineage>
</organism>
<dbReference type="OrthoDB" id="2639454at2"/>